<organism evidence="1 2">
    <name type="scientific">Sediminitomix flava</name>
    <dbReference type="NCBI Taxonomy" id="379075"/>
    <lineage>
        <taxon>Bacteria</taxon>
        <taxon>Pseudomonadati</taxon>
        <taxon>Bacteroidota</taxon>
        <taxon>Cytophagia</taxon>
        <taxon>Cytophagales</taxon>
        <taxon>Flammeovirgaceae</taxon>
        <taxon>Sediminitomix</taxon>
    </lineage>
</organism>
<dbReference type="OrthoDB" id="1041092at2"/>
<dbReference type="Pfam" id="PF16819">
    <property type="entry name" value="DUF5074"/>
    <property type="match status" value="1"/>
</dbReference>
<dbReference type="Proteomes" id="UP000245535">
    <property type="component" value="Unassembled WGS sequence"/>
</dbReference>
<evidence type="ECO:0000313" key="1">
    <source>
        <dbReference type="EMBL" id="PWJ42216.1"/>
    </source>
</evidence>
<comment type="caution">
    <text evidence="1">The sequence shown here is derived from an EMBL/GenBank/DDBJ whole genome shotgun (WGS) entry which is preliminary data.</text>
</comment>
<name>A0A315Z9I2_SEDFL</name>
<dbReference type="RefSeq" id="WP_109618976.1">
    <property type="nucleotide sequence ID" value="NZ_QGDO01000003.1"/>
</dbReference>
<dbReference type="EMBL" id="QGDO01000003">
    <property type="protein sequence ID" value="PWJ42216.1"/>
    <property type="molecule type" value="Genomic_DNA"/>
</dbReference>
<protein>
    <recommendedName>
        <fullName evidence="3">PKD family protein</fullName>
    </recommendedName>
</protein>
<dbReference type="InterPro" id="IPR011044">
    <property type="entry name" value="Quino_amine_DH_bsu"/>
</dbReference>
<evidence type="ECO:0008006" key="3">
    <source>
        <dbReference type="Google" id="ProtNLM"/>
    </source>
</evidence>
<gene>
    <name evidence="1" type="ORF">BC781_103468</name>
</gene>
<dbReference type="PROSITE" id="PS51257">
    <property type="entry name" value="PROKAR_LIPOPROTEIN"/>
    <property type="match status" value="1"/>
</dbReference>
<accession>A0A315Z9I2</accession>
<dbReference type="SUPFAM" id="SSF50969">
    <property type="entry name" value="YVTN repeat-like/Quinoprotein amine dehydrogenase"/>
    <property type="match status" value="1"/>
</dbReference>
<reference evidence="1 2" key="1">
    <citation type="submission" date="2018-03" db="EMBL/GenBank/DDBJ databases">
        <title>Genomic Encyclopedia of Archaeal and Bacterial Type Strains, Phase II (KMG-II): from individual species to whole genera.</title>
        <authorList>
            <person name="Goeker M."/>
        </authorList>
    </citation>
    <scope>NUCLEOTIDE SEQUENCE [LARGE SCALE GENOMIC DNA]</scope>
    <source>
        <strain evidence="1 2">DSM 28229</strain>
    </source>
</reference>
<dbReference type="AlphaFoldDB" id="A0A315Z9I2"/>
<keyword evidence="2" id="KW-1185">Reference proteome</keyword>
<evidence type="ECO:0000313" key="2">
    <source>
        <dbReference type="Proteomes" id="UP000245535"/>
    </source>
</evidence>
<dbReference type="InterPro" id="IPR031815">
    <property type="entry name" value="DUF5074"/>
</dbReference>
<dbReference type="InterPro" id="IPR015943">
    <property type="entry name" value="WD40/YVTN_repeat-like_dom_sf"/>
</dbReference>
<dbReference type="Gene3D" id="2.130.10.10">
    <property type="entry name" value="YVTN repeat-like/Quinoprotein amine dehydrogenase"/>
    <property type="match status" value="1"/>
</dbReference>
<proteinExistence type="predicted"/>
<sequence>MNRNLFNRKGIIAGLMALSIFTSCESDDETLRKPDSIEITTPNGSSSIFPSETLEFVGEVSDADFVNWYLGDAHMSDSSSFTYTFNEVGDFRALFSAGYTGADSLTAYRDITVNPFNGFMVLSEGSFGAPGSESFTFVNTDRELKINGVFNAQNDGAEVGSTLQSAVVSDNYIYAVAQNGPNLVSIINKEDLTLEQGLTSSELNFGEYIYPTNITLVDDAKAYVRSFYYDDFYATHSAVFALDLTTNTLSKVDGVHANLGQMQIVGDELFTIEGDVLYITNVTSNTLTETVALESVATTMVKDSQDNLVVVLTGENSKVVKINAASRNITETIDAPEGVSFASGSKNAYTTINPSTDAVYFIPYTAGDWGGTITNKMYEVKDGALKEAFDISNWSDDEAGFPYGEIAFDEATGNLMITTIKSYGEYDSNALFFVDPSTGSVVKKYAGVGEFPAMVLPL</sequence>